<gene>
    <name evidence="2" type="ORF">SAMN05443550_102268</name>
</gene>
<protein>
    <recommendedName>
        <fullName evidence="4">Histidine phosphatase superfamily (Branch 1)</fullName>
    </recommendedName>
</protein>
<sequence>MKKSVIILCFLFAGLTSMMPASAQSKLKIVIIRHGEKQEKYENLNCMGLNRSLKLVNVLHKKIGVPDYIYVPSVGNGATTTHSRMFQTITPFAVTYNLSINSRFGSADLEKIAADLKDKKGVVLFVWNHENIVALAKALGVKVKGLKWSNSDFDSMWTITGKGKNRTLEADREGIVPGQNCGSY</sequence>
<evidence type="ECO:0000313" key="2">
    <source>
        <dbReference type="EMBL" id="SEA19782.1"/>
    </source>
</evidence>
<feature type="chain" id="PRO_5011558720" description="Histidine phosphatase superfamily (Branch 1)" evidence="1">
    <location>
        <begin position="24"/>
        <end position="184"/>
    </location>
</feature>
<dbReference type="STRING" id="425514.SAMN05443550_102268"/>
<reference evidence="2 3" key="1">
    <citation type="submission" date="2016-10" db="EMBL/GenBank/DDBJ databases">
        <authorList>
            <person name="de Groot N.N."/>
        </authorList>
    </citation>
    <scope>NUCLEOTIDE SEQUENCE [LARGE SCALE GENOMIC DNA]</scope>
    <source>
        <strain evidence="2 3">DSM 19033</strain>
    </source>
</reference>
<dbReference type="OrthoDB" id="8448116at2"/>
<dbReference type="EMBL" id="FNRA01000002">
    <property type="protein sequence ID" value="SEA19782.1"/>
    <property type="molecule type" value="Genomic_DNA"/>
</dbReference>
<name>A0A1H3Z8X6_9SPHI</name>
<dbReference type="AlphaFoldDB" id="A0A1H3Z8X6"/>
<dbReference type="Proteomes" id="UP000198850">
    <property type="component" value="Unassembled WGS sequence"/>
</dbReference>
<evidence type="ECO:0000313" key="3">
    <source>
        <dbReference type="Proteomes" id="UP000198850"/>
    </source>
</evidence>
<keyword evidence="3" id="KW-1185">Reference proteome</keyword>
<evidence type="ECO:0000256" key="1">
    <source>
        <dbReference type="SAM" id="SignalP"/>
    </source>
</evidence>
<proteinExistence type="predicted"/>
<evidence type="ECO:0008006" key="4">
    <source>
        <dbReference type="Google" id="ProtNLM"/>
    </source>
</evidence>
<keyword evidence="1" id="KW-0732">Signal</keyword>
<organism evidence="2 3">
    <name type="scientific">Pedobacter hartonius</name>
    <dbReference type="NCBI Taxonomy" id="425514"/>
    <lineage>
        <taxon>Bacteria</taxon>
        <taxon>Pseudomonadati</taxon>
        <taxon>Bacteroidota</taxon>
        <taxon>Sphingobacteriia</taxon>
        <taxon>Sphingobacteriales</taxon>
        <taxon>Sphingobacteriaceae</taxon>
        <taxon>Pedobacter</taxon>
    </lineage>
</organism>
<feature type="signal peptide" evidence="1">
    <location>
        <begin position="1"/>
        <end position="23"/>
    </location>
</feature>
<accession>A0A1H3Z8X6</accession>
<dbReference type="RefSeq" id="WP_090555420.1">
    <property type="nucleotide sequence ID" value="NZ_FNRA01000002.1"/>
</dbReference>